<organism evidence="2">
    <name type="scientific">uncultured Blastococcus sp</name>
    <dbReference type="NCBI Taxonomy" id="217144"/>
    <lineage>
        <taxon>Bacteria</taxon>
        <taxon>Bacillati</taxon>
        <taxon>Actinomycetota</taxon>
        <taxon>Actinomycetes</taxon>
        <taxon>Geodermatophilales</taxon>
        <taxon>Geodermatophilaceae</taxon>
        <taxon>Blastococcus</taxon>
        <taxon>environmental samples</taxon>
    </lineage>
</organism>
<gene>
    <name evidence="2" type="ORF">AVDCRST_MAG57-1437</name>
</gene>
<proteinExistence type="predicted"/>
<feature type="compositionally biased region" description="Basic residues" evidence="1">
    <location>
        <begin position="67"/>
        <end position="80"/>
    </location>
</feature>
<feature type="compositionally biased region" description="Low complexity" evidence="1">
    <location>
        <begin position="1"/>
        <end position="25"/>
    </location>
</feature>
<evidence type="ECO:0000256" key="1">
    <source>
        <dbReference type="SAM" id="MobiDB-lite"/>
    </source>
</evidence>
<feature type="compositionally biased region" description="Basic and acidic residues" evidence="1">
    <location>
        <begin position="193"/>
        <end position="207"/>
    </location>
</feature>
<feature type="region of interest" description="Disordered" evidence="1">
    <location>
        <begin position="1"/>
        <end position="217"/>
    </location>
</feature>
<feature type="non-terminal residue" evidence="2">
    <location>
        <position position="1"/>
    </location>
</feature>
<protein>
    <submittedName>
        <fullName evidence="2">Uncharacterized protein</fullName>
    </submittedName>
</protein>
<evidence type="ECO:0000313" key="2">
    <source>
        <dbReference type="EMBL" id="CAA9237550.1"/>
    </source>
</evidence>
<sequence>GPGLAARAPAAAGSRGPRAPGGRAAPARRHRGRTRPAGDRVRGVGLAAAVGRVGGRSRCRGGGSRLLRCRGHPARRRRRGGSAAGRLGGRPDAGAQRGHGRRRRDPGVDRRPAHRRPDRGLDDVVGRRGLRRARGRPGAPVGDPGGGAPAARRLLRDRRPGAGAVARGGCALRPAVLRLRRRGRRGPGPGLAGDRERGRRAPGRRDVTGAGRGPVEV</sequence>
<dbReference type="AlphaFoldDB" id="A0A6J4I1J2"/>
<dbReference type="EMBL" id="CADCTI010000123">
    <property type="protein sequence ID" value="CAA9237550.1"/>
    <property type="molecule type" value="Genomic_DNA"/>
</dbReference>
<reference evidence="2" key="1">
    <citation type="submission" date="2020-02" db="EMBL/GenBank/DDBJ databases">
        <authorList>
            <person name="Meier V. D."/>
        </authorList>
    </citation>
    <scope>NUCLEOTIDE SEQUENCE</scope>
    <source>
        <strain evidence="2">AVDCRST_MAG57</strain>
    </source>
</reference>
<name>A0A6J4I1J2_9ACTN</name>
<feature type="compositionally biased region" description="Low complexity" evidence="1">
    <location>
        <begin position="161"/>
        <end position="177"/>
    </location>
</feature>
<accession>A0A6J4I1J2</accession>
<feature type="non-terminal residue" evidence="2">
    <location>
        <position position="217"/>
    </location>
</feature>